<dbReference type="EC" id="1.15.1.1" evidence="2"/>
<dbReference type="InterPro" id="IPR024134">
    <property type="entry name" value="SOD_Cu/Zn_/chaperone"/>
</dbReference>
<dbReference type="Gene3D" id="2.60.40.200">
    <property type="entry name" value="Superoxide dismutase, copper/zinc binding domain"/>
    <property type="match status" value="1"/>
</dbReference>
<keyword evidence="2" id="KW-0862">Zinc</keyword>
<comment type="similarity">
    <text evidence="1 2">Belongs to the Cu-Zn superoxide dismutase family.</text>
</comment>
<dbReference type="InterPro" id="IPR036423">
    <property type="entry name" value="SOD-like_Cu/Zn_dom_sf"/>
</dbReference>
<dbReference type="AlphaFoldDB" id="A0A0E1WYE3"/>
<dbReference type="SUPFAM" id="SSF49329">
    <property type="entry name" value="Cu,Zn superoxide dismutase-like"/>
    <property type="match status" value="1"/>
</dbReference>
<evidence type="ECO:0000259" key="4">
    <source>
        <dbReference type="Pfam" id="PF00080"/>
    </source>
</evidence>
<accession>A0A0E1WYE3</accession>
<dbReference type="InterPro" id="IPR018152">
    <property type="entry name" value="SOD_Cu/Zn_BS"/>
</dbReference>
<evidence type="ECO:0000256" key="3">
    <source>
        <dbReference type="SAM" id="SignalP"/>
    </source>
</evidence>
<dbReference type="HOGENOM" id="CLU_056632_7_1_5"/>
<comment type="function">
    <text evidence="2">Destroys radicals which are normally produced within the cells and which are toxic to biological systems.</text>
</comment>
<keyword evidence="2" id="KW-0479">Metal-binding</keyword>
<dbReference type="NCBIfam" id="NF007628">
    <property type="entry name" value="PRK10290.1"/>
    <property type="match status" value="1"/>
</dbReference>
<dbReference type="Pfam" id="PF00080">
    <property type="entry name" value="Sod_Cu"/>
    <property type="match status" value="1"/>
</dbReference>
<protein>
    <recommendedName>
        <fullName evidence="2">Superoxide dismutase [Cu-Zn]</fullName>
        <ecNumber evidence="2">1.15.1.1</ecNumber>
    </recommendedName>
</protein>
<feature type="signal peptide" evidence="3">
    <location>
        <begin position="1"/>
        <end position="20"/>
    </location>
</feature>
<dbReference type="PANTHER" id="PTHR10003">
    <property type="entry name" value="SUPEROXIDE DISMUTASE CU-ZN -RELATED"/>
    <property type="match status" value="1"/>
</dbReference>
<proteinExistence type="inferred from homology"/>
<keyword evidence="2" id="KW-0560">Oxidoreductase</keyword>
<sequence length="174" mass="18262">MMKSLFIASTMVLMAFPAFAESTTVKMYEALPTGPGKEVGTVVISEAPGGLHFKVNMEKLTPGYHGFHVHENPSCAPGEKDGKIVPALAAGGHYDPGNTHHHLGPEGDGHMGDLPRLSANADGKVSETVVAPHLKKLAEIKQRSLMVHVGGDNYSDKPEPLGGGGARFACGVIE</sequence>
<dbReference type="PROSITE" id="PS00332">
    <property type="entry name" value="SOD_CU_ZN_2"/>
    <property type="match status" value="1"/>
</dbReference>
<comment type="cofactor">
    <cofactor evidence="2">
        <name>Cu cation</name>
        <dbReference type="ChEBI" id="CHEBI:23378"/>
    </cofactor>
    <text evidence="2">Binds 1 copper ion per subunit.</text>
</comment>
<name>A0A0E1WYE3_9HYPH</name>
<comment type="cofactor">
    <cofactor evidence="2">
        <name>Zn(2+)</name>
        <dbReference type="ChEBI" id="CHEBI:29105"/>
    </cofactor>
    <text evidence="2">Binds 1 zinc ion per subunit.</text>
</comment>
<dbReference type="GO" id="GO:0004784">
    <property type="term" value="F:superoxide dismutase activity"/>
    <property type="evidence" value="ECO:0007669"/>
    <property type="project" value="UniProtKB-EC"/>
</dbReference>
<dbReference type="GO" id="GO:0005507">
    <property type="term" value="F:copper ion binding"/>
    <property type="evidence" value="ECO:0007669"/>
    <property type="project" value="InterPro"/>
</dbReference>
<dbReference type="CDD" id="cd00305">
    <property type="entry name" value="Cu-Zn_Superoxide_Dismutase"/>
    <property type="match status" value="1"/>
</dbReference>
<organism evidence="5">
    <name type="scientific">Brucella pinnipedialis M292/94/1</name>
    <dbReference type="NCBI Taxonomy" id="520462"/>
    <lineage>
        <taxon>Bacteria</taxon>
        <taxon>Pseudomonadati</taxon>
        <taxon>Pseudomonadota</taxon>
        <taxon>Alphaproteobacteria</taxon>
        <taxon>Hyphomicrobiales</taxon>
        <taxon>Brucellaceae</taxon>
        <taxon>Brucella/Ochrobactrum group</taxon>
        <taxon>Brucella</taxon>
    </lineage>
</organism>
<evidence type="ECO:0000256" key="2">
    <source>
        <dbReference type="RuleBase" id="RU000393"/>
    </source>
</evidence>
<dbReference type="PROSITE" id="PS00087">
    <property type="entry name" value="SOD_CU_ZN_1"/>
    <property type="match status" value="1"/>
</dbReference>
<keyword evidence="2" id="KW-0186">Copper</keyword>
<dbReference type="SMR" id="A0A0E1WYE3"/>
<feature type="domain" description="Superoxide dismutase copper/zinc binding" evidence="4">
    <location>
        <begin position="40"/>
        <end position="173"/>
    </location>
</feature>
<comment type="catalytic activity">
    <reaction evidence="2">
        <text>2 superoxide + 2 H(+) = H2O2 + O2</text>
        <dbReference type="Rhea" id="RHEA:20696"/>
        <dbReference type="ChEBI" id="CHEBI:15378"/>
        <dbReference type="ChEBI" id="CHEBI:15379"/>
        <dbReference type="ChEBI" id="CHEBI:16240"/>
        <dbReference type="ChEBI" id="CHEBI:18421"/>
        <dbReference type="EC" id="1.15.1.1"/>
    </reaction>
</comment>
<keyword evidence="3" id="KW-0732">Signal</keyword>
<reference evidence="5" key="1">
    <citation type="submission" date="2009-01" db="EMBL/GenBank/DDBJ databases">
        <title>The Genome Sequence of Brucella pinnipedialis M292/94/1.</title>
        <authorList>
            <consortium name="The Broad Institute Genome Sequencing Platform"/>
            <person name="Ward D."/>
            <person name="Young S.K."/>
            <person name="Kodira C.D."/>
            <person name="Zeng Q."/>
            <person name="Koehrsen M."/>
            <person name="Alvarado L."/>
            <person name="Berlin A."/>
            <person name="Borenstein D."/>
            <person name="Chen Z."/>
            <person name="Engels R."/>
            <person name="Freedman E."/>
            <person name="Gellesch M."/>
            <person name="Goldberg J."/>
            <person name="Griggs A."/>
            <person name="Gujja S."/>
            <person name="Heiman D."/>
            <person name="Hepburn T."/>
            <person name="Howarth C."/>
            <person name="Jen D."/>
            <person name="Larson L."/>
            <person name="Lewis B."/>
            <person name="Mehta T."/>
            <person name="Park D."/>
            <person name="Pearson M."/>
            <person name="Roberts A."/>
            <person name="Saif S."/>
            <person name="Shea T."/>
            <person name="Shenoy N."/>
            <person name="Sisk P."/>
            <person name="Stolte C."/>
            <person name="Sykes S."/>
            <person name="Walk T."/>
            <person name="White J."/>
            <person name="Yandava C."/>
            <person name="Whatmore A.M."/>
            <person name="Perrett L.L."/>
            <person name="O'Callaghan D."/>
            <person name="Nusbaum C."/>
            <person name="Galagan J."/>
            <person name="Birren B."/>
        </authorList>
    </citation>
    <scope>NUCLEOTIDE SEQUENCE [LARGE SCALE GENOMIC DNA]</scope>
    <source>
        <strain evidence="5">M292/94/1</strain>
    </source>
</reference>
<dbReference type="Proteomes" id="UP000004659">
    <property type="component" value="Unassembled WGS sequence"/>
</dbReference>
<dbReference type="EMBL" id="EQ999534">
    <property type="protein sequence ID" value="EEZ28886.1"/>
    <property type="molecule type" value="Genomic_DNA"/>
</dbReference>
<feature type="chain" id="PRO_5002388901" description="Superoxide dismutase [Cu-Zn]" evidence="3">
    <location>
        <begin position="21"/>
        <end position="174"/>
    </location>
</feature>
<dbReference type="InterPro" id="IPR001424">
    <property type="entry name" value="SOD_Cu_Zn_dom"/>
</dbReference>
<evidence type="ECO:0000256" key="1">
    <source>
        <dbReference type="ARBA" id="ARBA00010457"/>
    </source>
</evidence>
<evidence type="ECO:0000313" key="5">
    <source>
        <dbReference type="EMBL" id="EEZ28886.1"/>
    </source>
</evidence>
<gene>
    <name evidence="5" type="ORF">BALG_02239</name>
</gene>